<reference evidence="1 2" key="1">
    <citation type="journal article" date="2000" name="Mar. Ecol. Prog. Ser.">
        <title>Phylogenetic characterization of endosymbionts in three hydrothermal vent mussels: influence on host distributions.</title>
        <authorList>
            <person name="Fujiwara Y."/>
            <person name="Takai K."/>
            <person name="Uematsu K."/>
            <person name="Tsuchida S."/>
            <person name="Hunt J.C."/>
            <person name="Hashimoto J."/>
        </authorList>
    </citation>
    <scope>NUCLEOTIDE SEQUENCE [LARGE SCALE GENOMIC DNA]</scope>
    <source>
        <strain evidence="1 2">Myojin Knoll</strain>
    </source>
</reference>
<gene>
    <name evidence="1" type="ORF">BSEPE_0484</name>
</gene>
<reference evidence="1 2" key="2">
    <citation type="journal article" date="2016" name="ISME J.">
        <title>Heterogeneous composition of key metabolic gene clusters in a vent mussel symbiont population.</title>
        <authorList>
            <person name="Ikuta T."/>
            <person name="Takaki Y."/>
            <person name="Nagai Y."/>
            <person name="Shimamura S."/>
            <person name="Tsuda M."/>
            <person name="Kawagucci S."/>
            <person name="Aoki Y."/>
            <person name="Inoue K."/>
            <person name="Teruya M."/>
            <person name="Satou K."/>
            <person name="Teruya K."/>
            <person name="Shimoji M."/>
            <person name="Tamotsu H."/>
            <person name="Hirano T."/>
            <person name="Maruyama T."/>
            <person name="Yoshida T."/>
        </authorList>
    </citation>
    <scope>NUCLEOTIDE SEQUENCE [LARGE SCALE GENOMIC DNA]</scope>
    <source>
        <strain evidence="1 2">Myojin Knoll</strain>
    </source>
</reference>
<protein>
    <submittedName>
        <fullName evidence="1">Uncharacterized protein</fullName>
    </submittedName>
</protein>
<evidence type="ECO:0000313" key="2">
    <source>
        <dbReference type="Proteomes" id="UP000067399"/>
    </source>
</evidence>
<dbReference type="Proteomes" id="UP000067399">
    <property type="component" value="Chromosome"/>
</dbReference>
<keyword evidence="2" id="KW-1185">Reference proteome</keyword>
<dbReference type="AlphaFoldDB" id="A0A0P0UQZ8"/>
<dbReference type="KEGG" id="ebh:BSEPE_0484"/>
<name>A0A0P0UQZ8_9GAMM</name>
<organism evidence="1 2">
    <name type="scientific">endosymbiont of Bathymodiolus septemdierum str. Myojin knoll</name>
    <dbReference type="NCBI Taxonomy" id="1303921"/>
    <lineage>
        <taxon>Bacteria</taxon>
        <taxon>Pseudomonadati</taxon>
        <taxon>Pseudomonadota</taxon>
        <taxon>Gammaproteobacteria</taxon>
        <taxon>sulfur-oxidizing symbionts</taxon>
    </lineage>
</organism>
<proteinExistence type="predicted"/>
<dbReference type="EMBL" id="AP013042">
    <property type="protein sequence ID" value="BAS67494.1"/>
    <property type="molecule type" value="Genomic_DNA"/>
</dbReference>
<sequence length="45" mass="5408">MPKKRTKKRQPLFRILFLLNLFAKTFKLATLKQKSFLTQTALRKN</sequence>
<dbReference type="STRING" id="1303921.BSEPE_0484"/>
<accession>A0A0P0UQZ8</accession>
<evidence type="ECO:0000313" key="1">
    <source>
        <dbReference type="EMBL" id="BAS67494.1"/>
    </source>
</evidence>